<dbReference type="PROSITE" id="PS51708">
    <property type="entry name" value="CHAD"/>
    <property type="match status" value="1"/>
</dbReference>
<dbReference type="PANTHER" id="PTHR39339">
    <property type="entry name" value="SLR1444 PROTEIN"/>
    <property type="match status" value="1"/>
</dbReference>
<sequence length="515" mass="58640">MLESRPQLRWRFNPSDLESILEALSATGSIHPGKDSSSSIEIFDSFDQCLRQADLFLLRQRGLFYFSFPDGETPPELASKARKQGNGYFWQDFESPVAQAILKKHLKLRAVTRIANAKSETKAFELRNGDDKIISRIQIETITCPGRESTLSVLILSPLRGYEEESNLIALFLDAASELDRDVPSTLDWVLAESGQNTPPPSPSQAIQLSPEQSVQTAVTEIASFMIQTARRSEDGIKADIDTEYLHDYRVSIRKLRSVLSLIKGAYSKEETRHLKAQFAELARATNRLRDLDVYLLEETAITLSLPDYLQPGLERMFTDFRAERVQELQRIRRHLRSKKYAATVEELASQFETGDQPEGKRSHLPIGQVAAAEILAHYQRVSTLGSAINDQTPDDEVHELRIECKKLRYLLELFSSLFPPKEIKTIIKQLKGLQNTLGDFNDYCVQQVALSDYLEKTPRLGRNTAAALGGLISHLHRKQVEARSHVSERFIQFNDSKMKTRFKRTFKKSRKERI</sequence>
<dbReference type="InterPro" id="IPR038186">
    <property type="entry name" value="CHAD_dom_sf"/>
</dbReference>
<dbReference type="RefSeq" id="WP_200355555.1">
    <property type="nucleotide sequence ID" value="NZ_JAENIL010000017.1"/>
</dbReference>
<keyword evidence="3" id="KW-1185">Reference proteome</keyword>
<gene>
    <name evidence="2" type="ORF">JIN87_10705</name>
</gene>
<dbReference type="Gene3D" id="1.40.20.10">
    <property type="entry name" value="CHAD domain"/>
    <property type="match status" value="1"/>
</dbReference>
<protein>
    <submittedName>
        <fullName evidence="2">CHAD domain-containing protein</fullName>
    </submittedName>
</protein>
<accession>A0A934VQW9</accession>
<dbReference type="EMBL" id="JAENIL010000017">
    <property type="protein sequence ID" value="MBK1877340.1"/>
    <property type="molecule type" value="Genomic_DNA"/>
</dbReference>
<organism evidence="2 3">
    <name type="scientific">Pelagicoccus mobilis</name>
    <dbReference type="NCBI Taxonomy" id="415221"/>
    <lineage>
        <taxon>Bacteria</taxon>
        <taxon>Pseudomonadati</taxon>
        <taxon>Verrucomicrobiota</taxon>
        <taxon>Opitutia</taxon>
        <taxon>Puniceicoccales</taxon>
        <taxon>Pelagicoccaceae</taxon>
        <taxon>Pelagicoccus</taxon>
    </lineage>
</organism>
<dbReference type="InterPro" id="IPR007899">
    <property type="entry name" value="CHAD_dom"/>
</dbReference>
<dbReference type="PANTHER" id="PTHR39339:SF1">
    <property type="entry name" value="CHAD DOMAIN-CONTAINING PROTEIN"/>
    <property type="match status" value="1"/>
</dbReference>
<evidence type="ECO:0000259" key="1">
    <source>
        <dbReference type="PROSITE" id="PS51708"/>
    </source>
</evidence>
<evidence type="ECO:0000313" key="3">
    <source>
        <dbReference type="Proteomes" id="UP000617628"/>
    </source>
</evidence>
<feature type="domain" description="CHAD" evidence="1">
    <location>
        <begin position="208"/>
        <end position="500"/>
    </location>
</feature>
<evidence type="ECO:0000313" key="2">
    <source>
        <dbReference type="EMBL" id="MBK1877340.1"/>
    </source>
</evidence>
<name>A0A934VQW9_9BACT</name>
<dbReference type="Pfam" id="PF05235">
    <property type="entry name" value="CHAD"/>
    <property type="match status" value="1"/>
</dbReference>
<reference evidence="2" key="1">
    <citation type="submission" date="2021-01" db="EMBL/GenBank/DDBJ databases">
        <title>Modified the classification status of verrucomicrobia.</title>
        <authorList>
            <person name="Feng X."/>
        </authorList>
    </citation>
    <scope>NUCLEOTIDE SEQUENCE</scope>
    <source>
        <strain evidence="2">KCTC 13126</strain>
    </source>
</reference>
<dbReference type="SMART" id="SM00880">
    <property type="entry name" value="CHAD"/>
    <property type="match status" value="1"/>
</dbReference>
<dbReference type="AlphaFoldDB" id="A0A934VQW9"/>
<proteinExistence type="predicted"/>
<comment type="caution">
    <text evidence="2">The sequence shown here is derived from an EMBL/GenBank/DDBJ whole genome shotgun (WGS) entry which is preliminary data.</text>
</comment>
<dbReference type="Proteomes" id="UP000617628">
    <property type="component" value="Unassembled WGS sequence"/>
</dbReference>